<dbReference type="GO" id="GO:0046677">
    <property type="term" value="P:response to antibiotic"/>
    <property type="evidence" value="ECO:0007669"/>
    <property type="project" value="InterPro"/>
</dbReference>
<dbReference type="Gene3D" id="3.40.710.10">
    <property type="entry name" value="DD-peptidase/beta-lactamase superfamily"/>
    <property type="match status" value="1"/>
</dbReference>
<comment type="caution">
    <text evidence="2">The sequence shown here is derived from an EMBL/GenBank/DDBJ whole genome shotgun (WGS) entry which is preliminary data.</text>
</comment>
<dbReference type="Proteomes" id="UP000176409">
    <property type="component" value="Unassembled WGS sequence"/>
</dbReference>
<proteinExistence type="predicted"/>
<dbReference type="GO" id="GO:0030655">
    <property type="term" value="P:beta-lactam antibiotic catabolic process"/>
    <property type="evidence" value="ECO:0007669"/>
    <property type="project" value="InterPro"/>
</dbReference>
<evidence type="ECO:0000259" key="1">
    <source>
        <dbReference type="Pfam" id="PF13354"/>
    </source>
</evidence>
<name>A0A1F6B0U6_9BACT</name>
<organism evidence="2 3">
    <name type="scientific">Candidatus Gottesmanbacteria bacterium RIFCSPLOWO2_01_FULL_49_10</name>
    <dbReference type="NCBI Taxonomy" id="1798396"/>
    <lineage>
        <taxon>Bacteria</taxon>
        <taxon>Candidatus Gottesmaniibacteriota</taxon>
    </lineage>
</organism>
<sequence>MIGQSDNTAAYILANHVIGVDKIQTLINSWGLTQTDIVNNKTSNKDMELLFEKIYTGQLTSPSSTQEMLAFFKHTDFEDRIPALLPEETSVYHKIGNEIGVLHDVGIVEQSPLVYFIGILSSDITDDKESAQIAAEISKAVYEYLK</sequence>
<dbReference type="InterPro" id="IPR045155">
    <property type="entry name" value="Beta-lactam_cat"/>
</dbReference>
<dbReference type="InterPro" id="IPR012338">
    <property type="entry name" value="Beta-lactam/transpept-like"/>
</dbReference>
<dbReference type="PANTHER" id="PTHR35333">
    <property type="entry name" value="BETA-LACTAMASE"/>
    <property type="match status" value="1"/>
</dbReference>
<dbReference type="InterPro" id="IPR000871">
    <property type="entry name" value="Beta-lactam_class-A"/>
</dbReference>
<dbReference type="PANTHER" id="PTHR35333:SF3">
    <property type="entry name" value="BETA-LACTAMASE-TYPE TRANSPEPTIDASE FOLD CONTAINING PROTEIN"/>
    <property type="match status" value="1"/>
</dbReference>
<evidence type="ECO:0000313" key="2">
    <source>
        <dbReference type="EMBL" id="OGG30541.1"/>
    </source>
</evidence>
<feature type="domain" description="Beta-lactamase class A catalytic" evidence="1">
    <location>
        <begin position="1"/>
        <end position="110"/>
    </location>
</feature>
<dbReference type="GO" id="GO:0008800">
    <property type="term" value="F:beta-lactamase activity"/>
    <property type="evidence" value="ECO:0007669"/>
    <property type="project" value="InterPro"/>
</dbReference>
<evidence type="ECO:0000313" key="3">
    <source>
        <dbReference type="Proteomes" id="UP000176409"/>
    </source>
</evidence>
<dbReference type="AlphaFoldDB" id="A0A1F6B0U6"/>
<reference evidence="2 3" key="1">
    <citation type="journal article" date="2016" name="Nat. Commun.">
        <title>Thousands of microbial genomes shed light on interconnected biogeochemical processes in an aquifer system.</title>
        <authorList>
            <person name="Anantharaman K."/>
            <person name="Brown C.T."/>
            <person name="Hug L.A."/>
            <person name="Sharon I."/>
            <person name="Castelle C.J."/>
            <person name="Probst A.J."/>
            <person name="Thomas B.C."/>
            <person name="Singh A."/>
            <person name="Wilkins M.J."/>
            <person name="Karaoz U."/>
            <person name="Brodie E.L."/>
            <person name="Williams K.H."/>
            <person name="Hubbard S.S."/>
            <person name="Banfield J.F."/>
        </authorList>
    </citation>
    <scope>NUCLEOTIDE SEQUENCE [LARGE SCALE GENOMIC DNA]</scope>
</reference>
<dbReference type="EMBL" id="MFJZ01000016">
    <property type="protein sequence ID" value="OGG30541.1"/>
    <property type="molecule type" value="Genomic_DNA"/>
</dbReference>
<gene>
    <name evidence="2" type="ORF">A2973_02565</name>
</gene>
<dbReference type="Pfam" id="PF13354">
    <property type="entry name" value="Beta-lactamase2"/>
    <property type="match status" value="1"/>
</dbReference>
<accession>A0A1F6B0U6</accession>
<dbReference type="STRING" id="1798396.A2973_02565"/>
<dbReference type="SUPFAM" id="SSF56601">
    <property type="entry name" value="beta-lactamase/transpeptidase-like"/>
    <property type="match status" value="1"/>
</dbReference>
<protein>
    <recommendedName>
        <fullName evidence="1">Beta-lactamase class A catalytic domain-containing protein</fullName>
    </recommendedName>
</protein>